<dbReference type="Pfam" id="PF26557">
    <property type="entry name" value="Cullin_AB"/>
    <property type="match status" value="1"/>
</dbReference>
<dbReference type="SUPFAM" id="SSF75632">
    <property type="entry name" value="Cullin homology domain"/>
    <property type="match status" value="1"/>
</dbReference>
<keyword evidence="5" id="KW-0131">Cell cycle</keyword>
<dbReference type="Proteomes" id="UP000291116">
    <property type="component" value="Unassembled WGS sequence"/>
</dbReference>
<keyword evidence="10" id="KW-1185">Reference proteome</keyword>
<dbReference type="PANTHER" id="PTHR45957">
    <property type="entry name" value="ANAPHASE-PROMOTING COMPLEX SUBUNIT 2"/>
    <property type="match status" value="1"/>
</dbReference>
<feature type="domain" description="Cullin family profile" evidence="8">
    <location>
        <begin position="401"/>
        <end position="613"/>
    </location>
</feature>
<evidence type="ECO:0000256" key="5">
    <source>
        <dbReference type="ARBA" id="ARBA00023306"/>
    </source>
</evidence>
<dbReference type="Gene3D" id="1.10.10.10">
    <property type="entry name" value="Winged helix-like DNA-binding domain superfamily/Winged helix DNA-binding domain"/>
    <property type="match status" value="1"/>
</dbReference>
<dbReference type="GO" id="GO:0005680">
    <property type="term" value="C:anaphase-promoting complex"/>
    <property type="evidence" value="ECO:0007669"/>
    <property type="project" value="TreeGrafter"/>
</dbReference>
<dbReference type="InterPro" id="IPR044554">
    <property type="entry name" value="ANAPC2"/>
</dbReference>
<evidence type="ECO:0000256" key="4">
    <source>
        <dbReference type="ARBA" id="ARBA00022786"/>
    </source>
</evidence>
<evidence type="ECO:0000256" key="7">
    <source>
        <dbReference type="SAM" id="MobiDB-lite"/>
    </source>
</evidence>
<dbReference type="PROSITE" id="PS50069">
    <property type="entry name" value="CULLIN_2"/>
    <property type="match status" value="1"/>
</dbReference>
<dbReference type="InterPro" id="IPR014786">
    <property type="entry name" value="ANAPC2_C"/>
</dbReference>
<keyword evidence="4" id="KW-0833">Ubl conjugation pathway</keyword>
<comment type="similarity">
    <text evidence="6">Belongs to the cullin family.</text>
</comment>
<keyword evidence="3" id="KW-0498">Mitosis</keyword>
<name>A0A448ZFG1_9STRA</name>
<dbReference type="OrthoDB" id="5581181at2759"/>
<accession>A0A448ZFG1</accession>
<dbReference type="InterPro" id="IPR016158">
    <property type="entry name" value="Cullin_homology"/>
</dbReference>
<gene>
    <name evidence="9" type="ORF">PSNMU_V1.4_AUG-EV-PASAV3_0076860</name>
</gene>
<evidence type="ECO:0000313" key="10">
    <source>
        <dbReference type="Proteomes" id="UP000291116"/>
    </source>
</evidence>
<dbReference type="EMBL" id="CAACVS010000307">
    <property type="protein sequence ID" value="VEU40789.1"/>
    <property type="molecule type" value="Genomic_DNA"/>
</dbReference>
<dbReference type="InterPro" id="IPR059120">
    <property type="entry name" value="Cullin-like_AB"/>
</dbReference>
<proteinExistence type="inferred from homology"/>
<dbReference type="Pfam" id="PF08672">
    <property type="entry name" value="ANAPC2"/>
    <property type="match status" value="1"/>
</dbReference>
<dbReference type="GO" id="GO:0006511">
    <property type="term" value="P:ubiquitin-dependent protein catabolic process"/>
    <property type="evidence" value="ECO:0007669"/>
    <property type="project" value="InterPro"/>
</dbReference>
<protein>
    <recommendedName>
        <fullName evidence="1">Anaphase-promoting complex subunit 2</fullName>
    </recommendedName>
</protein>
<dbReference type="Gene3D" id="3.30.230.130">
    <property type="entry name" value="Cullin, Chain C, Domain 2"/>
    <property type="match status" value="1"/>
</dbReference>
<evidence type="ECO:0000259" key="8">
    <source>
        <dbReference type="PROSITE" id="PS50069"/>
    </source>
</evidence>
<evidence type="ECO:0000313" key="9">
    <source>
        <dbReference type="EMBL" id="VEU40789.1"/>
    </source>
</evidence>
<dbReference type="GO" id="GO:0051301">
    <property type="term" value="P:cell division"/>
    <property type="evidence" value="ECO:0007669"/>
    <property type="project" value="UniProtKB-KW"/>
</dbReference>
<dbReference type="InterPro" id="IPR036388">
    <property type="entry name" value="WH-like_DNA-bd_sf"/>
</dbReference>
<reference evidence="9 10" key="1">
    <citation type="submission" date="2019-01" db="EMBL/GenBank/DDBJ databases">
        <authorList>
            <person name="Ferrante I. M."/>
        </authorList>
    </citation>
    <scope>NUCLEOTIDE SEQUENCE [LARGE SCALE GENOMIC DNA]</scope>
    <source>
        <strain evidence="9 10">B856</strain>
    </source>
</reference>
<dbReference type="GO" id="GO:0070979">
    <property type="term" value="P:protein K11-linked ubiquitination"/>
    <property type="evidence" value="ECO:0007669"/>
    <property type="project" value="TreeGrafter"/>
</dbReference>
<evidence type="ECO:0000256" key="2">
    <source>
        <dbReference type="ARBA" id="ARBA00022618"/>
    </source>
</evidence>
<organism evidence="9 10">
    <name type="scientific">Pseudo-nitzschia multistriata</name>
    <dbReference type="NCBI Taxonomy" id="183589"/>
    <lineage>
        <taxon>Eukaryota</taxon>
        <taxon>Sar</taxon>
        <taxon>Stramenopiles</taxon>
        <taxon>Ochrophyta</taxon>
        <taxon>Bacillariophyta</taxon>
        <taxon>Bacillariophyceae</taxon>
        <taxon>Bacillariophycidae</taxon>
        <taxon>Bacillariales</taxon>
        <taxon>Bacillariaceae</taxon>
        <taxon>Pseudo-nitzschia</taxon>
    </lineage>
</organism>
<feature type="compositionally biased region" description="Basic and acidic residues" evidence="7">
    <location>
        <begin position="350"/>
        <end position="360"/>
    </location>
</feature>
<dbReference type="SMART" id="SM01013">
    <property type="entry name" value="APC2"/>
    <property type="match status" value="1"/>
</dbReference>
<sequence length="741" mass="84977">MTTGTFKRFRPGSTGVRAGGVTDSDCERLRENIRRRPSTLAAKEFFANGGMREWWNLPQRCEKLVRVLEAWNETADGNDPAQELSYSFSADPNESRRQAMTAAIMVYADPTFSQAFYKFFCRSLRNRQSDSNHKLEEDELSFFRNLRTLGWIRADGMLQRPLGEALHQTILHWVRNVISKEFEEEGMFDHAMEYKQSVILPWLEAFVGKEAFELDWDARLDFAVAECYCLVRFDEVFELIAEYPDSHPAVLELKKVLEKTNMHQSMAKALKEALIKRLNHPGANTSQIIDVYINTIKVFREIDASDRLLQVVAEPVRSYLRQRQNTVRCIITSLTDSEVGGDLYEELRRQDARPLEHGEADSDDEEEPPDMNWTPAPPISKERGSFLATGTKGNSADILSMLVSIYGSKDLFVNEFRLMLADKLLGNLSFNTDQEVHTLELLKLRFGDLSMRSCEIMIKDIDDSKRAISNIHNTIKAKQRAIAVMKEREPVDPVVDAAIVSHIFWPTLQNTQFKHHARIQTELDQFSTEYGQLKNPRRLVWMNQLGTVQLELDVLEVNPDGTAAIETREFTVAPLLATLISHFEDKNQWSLEDLSNETGLAEHTIQKRMQYWVNNRVIKLLNGAPVQYELATREYMLQGDKEQSTVSSMLDDDGSGEQAVSVFAQEEEEMEIYESYIYGMLTNLGQLGLSRIHEMLKMYVSGGSDVKYTKTPQQLAMFLQHLCKQEKLERGPDGMYKILKK</sequence>
<dbReference type="InterPro" id="IPR057975">
    <property type="entry name" value="TPR_ANAPC2"/>
</dbReference>
<dbReference type="SUPFAM" id="SSF46785">
    <property type="entry name" value="Winged helix' DNA-binding domain"/>
    <property type="match status" value="1"/>
</dbReference>
<dbReference type="PANTHER" id="PTHR45957:SF1">
    <property type="entry name" value="ANAPHASE-PROMOTING COMPLEX SUBUNIT 2"/>
    <property type="match status" value="1"/>
</dbReference>
<feature type="region of interest" description="Disordered" evidence="7">
    <location>
        <begin position="350"/>
        <end position="379"/>
    </location>
</feature>
<dbReference type="Pfam" id="PF25773">
    <property type="entry name" value="TPR_ANAPC2"/>
    <property type="match status" value="1"/>
</dbReference>
<dbReference type="AlphaFoldDB" id="A0A448ZFG1"/>
<dbReference type="Gene3D" id="1.20.1310.10">
    <property type="entry name" value="Cullin Repeats"/>
    <property type="match status" value="1"/>
</dbReference>
<keyword evidence="2" id="KW-0132">Cell division</keyword>
<evidence type="ECO:0000256" key="3">
    <source>
        <dbReference type="ARBA" id="ARBA00022776"/>
    </source>
</evidence>
<evidence type="ECO:0000256" key="1">
    <source>
        <dbReference type="ARBA" id="ARBA00016068"/>
    </source>
</evidence>
<dbReference type="SMART" id="SM00182">
    <property type="entry name" value="CULLIN"/>
    <property type="match status" value="1"/>
</dbReference>
<dbReference type="GO" id="GO:0031625">
    <property type="term" value="F:ubiquitin protein ligase binding"/>
    <property type="evidence" value="ECO:0007669"/>
    <property type="project" value="InterPro"/>
</dbReference>
<dbReference type="GO" id="GO:0007091">
    <property type="term" value="P:metaphase/anaphase transition of mitotic cell cycle"/>
    <property type="evidence" value="ECO:0007669"/>
    <property type="project" value="TreeGrafter"/>
</dbReference>
<dbReference type="InterPro" id="IPR036317">
    <property type="entry name" value="Cullin_homology_sf"/>
</dbReference>
<evidence type="ECO:0000256" key="6">
    <source>
        <dbReference type="PROSITE-ProRule" id="PRU00330"/>
    </source>
</evidence>
<dbReference type="InterPro" id="IPR036390">
    <property type="entry name" value="WH_DNA-bd_sf"/>
</dbReference>